<keyword evidence="1 9" id="KW-0813">Transport</keyword>
<dbReference type="GO" id="GO:0008556">
    <property type="term" value="F:P-type potassium transmembrane transporter activity"/>
    <property type="evidence" value="ECO:0007669"/>
    <property type="project" value="InterPro"/>
</dbReference>
<sequence length="601" mass="63155">MNTSTLLQAGLFIVILLALAVPVSGYMTRVLDGRSRVVRLFAPLENLLYRVAGVDPQAGMDWKRYALATVSFNLFGTLFLYLLLRVQGWLPGNPQQFGPMTVDGAFNTAVSFVTNTNWQDYSPEQTVSYLTQMLGFTVQNFLSAATGIVVVVALIRGFARHSVKTIGNFWVDLTRTTLYVLVPMAAIIAALLMSQGMIQNFKAYQDVPVLQTTTYAAPKLDAQGNPVKDAQGNAVTVDTKVTTQTLAMGPVASQVAIKMLGTNGGGFFNANSAHPYENPTPFSNVVEMLAILIIPAALCLVFGNVVGDRRQGVAVLAVMTVAFAVAVGCALSAEQSGNPMFATLNVDQHASALQAGGNMEGKETRFGIAQTGIFVVATTAASCGAVNAMHDSLTPLGGLIPMLFIQLGEVIFGGVGSGLYGMLVFALLAVFVAGLMIGRTPEYVGKKIESFEMKMVSIVVLLTPMLVLVGTSIAVLLDAGKAGIANPGAHGFSEILYAFSSAANNNGSAFAGLSVNTPFYNSMLAIAMWFGRFGTIVPVLAIAGSLAGKKRLAVTGGTLPTHGPLFVVLLLGTVLLVGALTYVPALALGPGVEHLIMMGVH</sequence>
<protein>
    <recommendedName>
        <fullName evidence="9">Potassium-transporting ATPase potassium-binding subunit</fullName>
    </recommendedName>
    <alternativeName>
        <fullName evidence="9">ATP phosphohydrolase [potassium-transporting] A chain</fullName>
    </alternativeName>
    <alternativeName>
        <fullName evidence="9">Potassium-binding and translocating subunit A</fullName>
    </alternativeName>
    <alternativeName>
        <fullName evidence="9">Potassium-translocating ATPase A chain</fullName>
    </alternativeName>
</protein>
<dbReference type="PANTHER" id="PTHR30607">
    <property type="entry name" value="POTASSIUM-TRANSPORTING ATPASE A CHAIN"/>
    <property type="match status" value="1"/>
</dbReference>
<keyword evidence="7 9" id="KW-0406">Ion transport</keyword>
<keyword evidence="11" id="KW-1185">Reference proteome</keyword>
<evidence type="ECO:0000256" key="5">
    <source>
        <dbReference type="ARBA" id="ARBA00022958"/>
    </source>
</evidence>
<evidence type="ECO:0000256" key="6">
    <source>
        <dbReference type="ARBA" id="ARBA00022989"/>
    </source>
</evidence>
<comment type="subunit">
    <text evidence="9">The system is composed of three essential subunits: KdpA, KdpB and KdpC.</text>
</comment>
<comment type="subcellular location">
    <subcellularLocation>
        <location evidence="9">Cell membrane</location>
        <topology evidence="9">Multi-pass membrane protein</topology>
    </subcellularLocation>
</comment>
<feature type="transmembrane region" description="Helical" evidence="9">
    <location>
        <begin position="313"/>
        <end position="333"/>
    </location>
</feature>
<keyword evidence="6 9" id="KW-1133">Transmembrane helix</keyword>
<gene>
    <name evidence="9" type="primary">kdpA</name>
    <name evidence="10" type="ORF">SAMN05421548_11470</name>
</gene>
<keyword evidence="4 9" id="KW-0812">Transmembrane</keyword>
<feature type="transmembrane region" description="Helical" evidence="9">
    <location>
        <begin position="366"/>
        <end position="386"/>
    </location>
</feature>
<feature type="transmembrane region" description="Helical" evidence="9">
    <location>
        <begin position="176"/>
        <end position="198"/>
    </location>
</feature>
<evidence type="ECO:0000256" key="2">
    <source>
        <dbReference type="ARBA" id="ARBA00022475"/>
    </source>
</evidence>
<feature type="transmembrane region" description="Helical" evidence="9">
    <location>
        <begin position="393"/>
        <end position="412"/>
    </location>
</feature>
<comment type="function">
    <text evidence="9">Part of the high-affinity ATP-driven potassium transport (or Kdp) system, which catalyzes the hydrolysis of ATP coupled with the electrogenic transport of potassium into the cytoplasm. This subunit binds the extracellular potassium ions and delivers the ions to the membrane domain of KdpB through an intramembrane tunnel.</text>
</comment>
<dbReference type="InterPro" id="IPR004623">
    <property type="entry name" value="KdpA"/>
</dbReference>
<feature type="transmembrane region" description="Helical" evidence="9">
    <location>
        <begin position="418"/>
        <end position="437"/>
    </location>
</feature>
<name>A0A1G6RXN3_9BURK</name>
<dbReference type="Proteomes" id="UP000198908">
    <property type="component" value="Unassembled WGS sequence"/>
</dbReference>
<feature type="transmembrane region" description="Helical" evidence="9">
    <location>
        <begin position="65"/>
        <end position="84"/>
    </location>
</feature>
<feature type="transmembrane region" description="Helical" evidence="9">
    <location>
        <begin position="565"/>
        <end position="588"/>
    </location>
</feature>
<keyword evidence="5 9" id="KW-0630">Potassium</keyword>
<dbReference type="STRING" id="416944.SAMN05421548_11470"/>
<feature type="transmembrane region" description="Helical" evidence="9">
    <location>
        <begin position="458"/>
        <end position="477"/>
    </location>
</feature>
<dbReference type="PANTHER" id="PTHR30607:SF2">
    <property type="entry name" value="POTASSIUM-TRANSPORTING ATPASE POTASSIUM-BINDING SUBUNIT"/>
    <property type="match status" value="1"/>
</dbReference>
<dbReference type="RefSeq" id="WP_091998337.1">
    <property type="nucleotide sequence ID" value="NZ_FMYQ01000014.1"/>
</dbReference>
<evidence type="ECO:0000256" key="8">
    <source>
        <dbReference type="ARBA" id="ARBA00023136"/>
    </source>
</evidence>
<dbReference type="EMBL" id="FMYQ01000014">
    <property type="protein sequence ID" value="SDD09422.1"/>
    <property type="molecule type" value="Genomic_DNA"/>
</dbReference>
<feature type="transmembrane region" description="Helical" evidence="9">
    <location>
        <begin position="523"/>
        <end position="544"/>
    </location>
</feature>
<dbReference type="GO" id="GO:0005886">
    <property type="term" value="C:plasma membrane"/>
    <property type="evidence" value="ECO:0007669"/>
    <property type="project" value="UniProtKB-SubCell"/>
</dbReference>
<evidence type="ECO:0000256" key="7">
    <source>
        <dbReference type="ARBA" id="ARBA00023065"/>
    </source>
</evidence>
<dbReference type="AlphaFoldDB" id="A0A1G6RXN3"/>
<comment type="similarity">
    <text evidence="9">Belongs to the KdpA family.</text>
</comment>
<accession>A0A1G6RXN3</accession>
<feature type="transmembrane region" description="Helical" evidence="9">
    <location>
        <begin position="285"/>
        <end position="306"/>
    </location>
</feature>
<dbReference type="PIRSF" id="PIRSF001294">
    <property type="entry name" value="K_ATPaseA"/>
    <property type="match status" value="1"/>
</dbReference>
<dbReference type="GO" id="GO:0030955">
    <property type="term" value="F:potassium ion binding"/>
    <property type="evidence" value="ECO:0007669"/>
    <property type="project" value="UniProtKB-UniRule"/>
</dbReference>
<evidence type="ECO:0000256" key="3">
    <source>
        <dbReference type="ARBA" id="ARBA00022538"/>
    </source>
</evidence>
<feature type="transmembrane region" description="Helical" evidence="9">
    <location>
        <begin position="6"/>
        <end position="26"/>
    </location>
</feature>
<evidence type="ECO:0000256" key="1">
    <source>
        <dbReference type="ARBA" id="ARBA00022448"/>
    </source>
</evidence>
<proteinExistence type="inferred from homology"/>
<keyword evidence="3 9" id="KW-0633">Potassium transport</keyword>
<evidence type="ECO:0000256" key="9">
    <source>
        <dbReference type="HAMAP-Rule" id="MF_00275"/>
    </source>
</evidence>
<dbReference type="HAMAP" id="MF_00275">
    <property type="entry name" value="KdpA"/>
    <property type="match status" value="1"/>
</dbReference>
<organism evidence="10 11">
    <name type="scientific">Paraburkholderia lycopersici</name>
    <dbReference type="NCBI Taxonomy" id="416944"/>
    <lineage>
        <taxon>Bacteria</taxon>
        <taxon>Pseudomonadati</taxon>
        <taxon>Pseudomonadota</taxon>
        <taxon>Betaproteobacteria</taxon>
        <taxon>Burkholderiales</taxon>
        <taxon>Burkholderiaceae</taxon>
        <taxon>Paraburkholderia</taxon>
    </lineage>
</organism>
<evidence type="ECO:0000256" key="4">
    <source>
        <dbReference type="ARBA" id="ARBA00022692"/>
    </source>
</evidence>
<evidence type="ECO:0000313" key="10">
    <source>
        <dbReference type="EMBL" id="SDD09422.1"/>
    </source>
</evidence>
<evidence type="ECO:0000313" key="11">
    <source>
        <dbReference type="Proteomes" id="UP000198908"/>
    </source>
</evidence>
<keyword evidence="2 9" id="KW-1003">Cell membrane</keyword>
<dbReference type="Pfam" id="PF03814">
    <property type="entry name" value="KdpA"/>
    <property type="match status" value="1"/>
</dbReference>
<keyword evidence="8 9" id="KW-0472">Membrane</keyword>
<feature type="transmembrane region" description="Helical" evidence="9">
    <location>
        <begin position="133"/>
        <end position="155"/>
    </location>
</feature>
<dbReference type="NCBIfam" id="TIGR00680">
    <property type="entry name" value="kdpA"/>
    <property type="match status" value="1"/>
</dbReference>
<reference evidence="11" key="1">
    <citation type="submission" date="2016-09" db="EMBL/GenBank/DDBJ databases">
        <authorList>
            <person name="Varghese N."/>
            <person name="Submissions S."/>
        </authorList>
    </citation>
    <scope>NUCLEOTIDE SEQUENCE [LARGE SCALE GENOMIC DNA]</scope>
    <source>
        <strain evidence="11">TNe-862</strain>
    </source>
</reference>
<dbReference type="OrthoDB" id="9763796at2"/>